<keyword evidence="2" id="KW-0238">DNA-binding</keyword>
<dbReference type="AlphaFoldDB" id="A0AB33TVT4"/>
<feature type="domain" description="HTH cro/C1-type" evidence="4">
    <location>
        <begin position="26"/>
        <end position="75"/>
    </location>
</feature>
<sequence length="251" mass="27897">MKKRELSEIETAECAELKRIFNSKKEELNLTQYKLAEAVGVTQSAVNHYLNGINALNASIASQFAKILQIPVSDFSLRLAEEISSMSIGIDGDKLLALQADNLNTNTITLNLYDVSASCGHGVVNPDYPQLLRSIEIPNDALFELLGTNNLTNVQLMPPDGDSMEPTIPQKSITLIKTDVNEFQTGGIYLFTFDGYTYIKRLSRGKGGAIHATSDNRHYAQSDFLITPEESDKFHIHGKFWKVLPLDFLDL</sequence>
<dbReference type="CDD" id="cd06529">
    <property type="entry name" value="S24_LexA-like"/>
    <property type="match status" value="1"/>
</dbReference>
<keyword evidence="3" id="KW-0804">Transcription</keyword>
<evidence type="ECO:0000256" key="2">
    <source>
        <dbReference type="ARBA" id="ARBA00023125"/>
    </source>
</evidence>
<reference evidence="5 6" key="1">
    <citation type="submission" date="2016-02" db="EMBL/GenBank/DDBJ databases">
        <authorList>
            <consortium name="Pathogen Informatics"/>
        </authorList>
    </citation>
    <scope>NUCLEOTIDE SEQUENCE [LARGE SCALE GENOMIC DNA]</scope>
    <source>
        <strain evidence="5 6">2842STDY5881269</strain>
    </source>
</reference>
<dbReference type="SMART" id="SM00530">
    <property type="entry name" value="HTH_XRE"/>
    <property type="match status" value="1"/>
</dbReference>
<gene>
    <name evidence="5" type="ORF">ERS514591_01101</name>
</gene>
<dbReference type="InterPro" id="IPR001387">
    <property type="entry name" value="Cro/C1-type_HTH"/>
</dbReference>
<dbReference type="Gene3D" id="1.10.260.40">
    <property type="entry name" value="lambda repressor-like DNA-binding domains"/>
    <property type="match status" value="1"/>
</dbReference>
<dbReference type="PROSITE" id="PS50943">
    <property type="entry name" value="HTH_CROC1"/>
    <property type="match status" value="1"/>
</dbReference>
<evidence type="ECO:0000256" key="3">
    <source>
        <dbReference type="ARBA" id="ARBA00023163"/>
    </source>
</evidence>
<evidence type="ECO:0000259" key="4">
    <source>
        <dbReference type="PROSITE" id="PS50943"/>
    </source>
</evidence>
<evidence type="ECO:0000313" key="6">
    <source>
        <dbReference type="Proteomes" id="UP000072443"/>
    </source>
</evidence>
<dbReference type="RefSeq" id="WP_061693406.1">
    <property type="nucleotide sequence ID" value="NZ_FEVP01000011.1"/>
</dbReference>
<protein>
    <submittedName>
        <fullName evidence="5">Phage repressor protein, phage associated protein</fullName>
    </submittedName>
</protein>
<keyword evidence="1" id="KW-0805">Transcription regulation</keyword>
<dbReference type="Pfam" id="PF01381">
    <property type="entry name" value="HTH_3"/>
    <property type="match status" value="1"/>
</dbReference>
<dbReference type="GO" id="GO:0003677">
    <property type="term" value="F:DNA binding"/>
    <property type="evidence" value="ECO:0007669"/>
    <property type="project" value="UniProtKB-KW"/>
</dbReference>
<dbReference type="InterPro" id="IPR015927">
    <property type="entry name" value="Peptidase_S24_S26A/B/C"/>
</dbReference>
<dbReference type="InterPro" id="IPR036286">
    <property type="entry name" value="LexA/Signal_pep-like_sf"/>
</dbReference>
<dbReference type="InterPro" id="IPR010982">
    <property type="entry name" value="Lambda_DNA-bd_dom_sf"/>
</dbReference>
<dbReference type="InterPro" id="IPR039418">
    <property type="entry name" value="LexA-like"/>
</dbReference>
<dbReference type="Proteomes" id="UP000072443">
    <property type="component" value="Unassembled WGS sequence"/>
</dbReference>
<dbReference type="PANTHER" id="PTHR40661">
    <property type="match status" value="1"/>
</dbReference>
<organism evidence="5 6">
    <name type="scientific">Neisseria meningitidis</name>
    <dbReference type="NCBI Taxonomy" id="487"/>
    <lineage>
        <taxon>Bacteria</taxon>
        <taxon>Pseudomonadati</taxon>
        <taxon>Pseudomonadota</taxon>
        <taxon>Betaproteobacteria</taxon>
        <taxon>Neisseriales</taxon>
        <taxon>Neisseriaceae</taxon>
        <taxon>Neisseria</taxon>
    </lineage>
</organism>
<comment type="caution">
    <text evidence="5">The sequence shown here is derived from an EMBL/GenBank/DDBJ whole genome shotgun (WGS) entry which is preliminary data.</text>
</comment>
<name>A0AB33TVT4_NEIME</name>
<dbReference type="Gene3D" id="2.10.109.10">
    <property type="entry name" value="Umud Fragment, subunit A"/>
    <property type="match status" value="1"/>
</dbReference>
<dbReference type="SUPFAM" id="SSF47413">
    <property type="entry name" value="lambda repressor-like DNA-binding domains"/>
    <property type="match status" value="1"/>
</dbReference>
<dbReference type="Pfam" id="PF00717">
    <property type="entry name" value="Peptidase_S24"/>
    <property type="match status" value="1"/>
</dbReference>
<dbReference type="PANTHER" id="PTHR40661:SF3">
    <property type="entry name" value="FELS-1 PROPHAGE TRANSCRIPTIONAL REGULATOR"/>
    <property type="match status" value="1"/>
</dbReference>
<proteinExistence type="predicted"/>
<dbReference type="CDD" id="cd00093">
    <property type="entry name" value="HTH_XRE"/>
    <property type="match status" value="1"/>
</dbReference>
<evidence type="ECO:0000256" key="1">
    <source>
        <dbReference type="ARBA" id="ARBA00023015"/>
    </source>
</evidence>
<accession>A0AB33TVT4</accession>
<dbReference type="SUPFAM" id="SSF51306">
    <property type="entry name" value="LexA/Signal peptidase"/>
    <property type="match status" value="1"/>
</dbReference>
<evidence type="ECO:0000313" key="5">
    <source>
        <dbReference type="EMBL" id="CWP72253.1"/>
    </source>
</evidence>
<dbReference type="EMBL" id="FEVP01000011">
    <property type="protein sequence ID" value="CWP72253.1"/>
    <property type="molecule type" value="Genomic_DNA"/>
</dbReference>